<gene>
    <name evidence="5" type="ORF">CPRI1469_LOCUS4007</name>
</gene>
<evidence type="ECO:0000256" key="4">
    <source>
        <dbReference type="ARBA" id="ARBA00023228"/>
    </source>
</evidence>
<evidence type="ECO:0000313" key="5">
    <source>
        <dbReference type="EMBL" id="CAD9715153.1"/>
    </source>
</evidence>
<dbReference type="Pfam" id="PF10167">
    <property type="entry name" value="BORCS8"/>
    <property type="match status" value="1"/>
</dbReference>
<sequence>MSMLRSTNSTLQRKEAVLASNEYLREVANEPSLGMYYLQEHVKTSVPALMDVKGRFKECTKSAKTEIHSLNNSVYSVKHFCGSVPGHLDRIKARLDDVLEKLQAGQE</sequence>
<evidence type="ECO:0000256" key="3">
    <source>
        <dbReference type="ARBA" id="ARBA00023136"/>
    </source>
</evidence>
<evidence type="ECO:0000256" key="1">
    <source>
        <dbReference type="ARBA" id="ARBA00004656"/>
    </source>
</evidence>
<dbReference type="PANTHER" id="PTHR21146:SF0">
    <property type="entry name" value="BLOC-1-RELATED COMPLEX SUBUNIT 8"/>
    <property type="match status" value="1"/>
</dbReference>
<comment type="similarity">
    <text evidence="2">Belongs to the BORCS8 family.</text>
</comment>
<dbReference type="PANTHER" id="PTHR21146">
    <property type="entry name" value="MEF2B PROTEIN"/>
    <property type="match status" value="1"/>
</dbReference>
<organism evidence="5">
    <name type="scientific">Chloropicon primus</name>
    <dbReference type="NCBI Taxonomy" id="1764295"/>
    <lineage>
        <taxon>Eukaryota</taxon>
        <taxon>Viridiplantae</taxon>
        <taxon>Chlorophyta</taxon>
        <taxon>Chloropicophyceae</taxon>
        <taxon>Chloropicales</taxon>
        <taxon>Chloropicaceae</taxon>
        <taxon>Chloropicon</taxon>
    </lineage>
</organism>
<accession>A0A7S2T1W3</accession>
<dbReference type="GO" id="GO:0005765">
    <property type="term" value="C:lysosomal membrane"/>
    <property type="evidence" value="ECO:0007669"/>
    <property type="project" value="UniProtKB-SubCell"/>
</dbReference>
<proteinExistence type="inferred from homology"/>
<evidence type="ECO:0000256" key="2">
    <source>
        <dbReference type="ARBA" id="ARBA00010463"/>
    </source>
</evidence>
<protein>
    <submittedName>
        <fullName evidence="5">Uncharacterized protein</fullName>
    </submittedName>
</protein>
<dbReference type="EMBL" id="HBHL01006239">
    <property type="protein sequence ID" value="CAD9715153.1"/>
    <property type="molecule type" value="Transcribed_RNA"/>
</dbReference>
<reference evidence="5" key="1">
    <citation type="submission" date="2021-01" db="EMBL/GenBank/DDBJ databases">
        <authorList>
            <person name="Corre E."/>
            <person name="Pelletier E."/>
            <person name="Niang G."/>
            <person name="Scheremetjew M."/>
            <person name="Finn R."/>
            <person name="Kale V."/>
            <person name="Holt S."/>
            <person name="Cochrane G."/>
            <person name="Meng A."/>
            <person name="Brown T."/>
            <person name="Cohen L."/>
        </authorList>
    </citation>
    <scope>NUCLEOTIDE SEQUENCE</scope>
    <source>
        <strain evidence="5">CCMP1205</strain>
    </source>
</reference>
<keyword evidence="4" id="KW-0458">Lysosome</keyword>
<dbReference type="InterPro" id="IPR019320">
    <property type="entry name" value="BORCS8"/>
</dbReference>
<name>A0A7S2T1W3_9CHLO</name>
<comment type="subcellular location">
    <subcellularLocation>
        <location evidence="1">Lysosome membrane</location>
    </subcellularLocation>
</comment>
<dbReference type="AlphaFoldDB" id="A0A7S2T1W3"/>
<keyword evidence="3" id="KW-0472">Membrane</keyword>